<feature type="transmembrane region" description="Helical" evidence="1">
    <location>
        <begin position="20"/>
        <end position="39"/>
    </location>
</feature>
<gene>
    <name evidence="2" type="ORF">BFD03_00985</name>
</gene>
<keyword evidence="1" id="KW-0472">Membrane</keyword>
<reference evidence="2 3" key="1">
    <citation type="submission" date="2016-08" db="EMBL/GenBank/DDBJ databases">
        <title>Probiotic bacterium isolated from chicken gut.</title>
        <authorList>
            <person name="Levy J.L."/>
            <person name="Hassan H.M."/>
            <person name="Mendoza M.A."/>
        </authorList>
    </citation>
    <scope>NUCLEOTIDE SEQUENCE [LARGE SCALE GENOMIC DNA]</scope>
    <source>
        <strain evidence="2 3">P43</strain>
    </source>
</reference>
<accession>A0A1C2GF84</accession>
<evidence type="ECO:0008006" key="4">
    <source>
        <dbReference type="Google" id="ProtNLM"/>
    </source>
</evidence>
<dbReference type="RefSeq" id="WP_066035333.1">
    <property type="nucleotide sequence ID" value="NZ_CP136906.1"/>
</dbReference>
<dbReference type="AlphaFoldDB" id="A0A1C2GF84"/>
<organism evidence="2 3">
    <name type="scientific">Limosilactobacillus reuteri</name>
    <name type="common">Lactobacillus reuteri</name>
    <dbReference type="NCBI Taxonomy" id="1598"/>
    <lineage>
        <taxon>Bacteria</taxon>
        <taxon>Bacillati</taxon>
        <taxon>Bacillota</taxon>
        <taxon>Bacilli</taxon>
        <taxon>Lactobacillales</taxon>
        <taxon>Lactobacillaceae</taxon>
        <taxon>Limosilactobacillus</taxon>
    </lineage>
</organism>
<evidence type="ECO:0000256" key="1">
    <source>
        <dbReference type="SAM" id="Phobius"/>
    </source>
</evidence>
<evidence type="ECO:0000313" key="3">
    <source>
        <dbReference type="Proteomes" id="UP000095141"/>
    </source>
</evidence>
<sequence length="203" mass="23952">MSKEEMMQEIIEISAHNMDWFIGIVGLLLAFFTYFQWKLSQSQLDKLKKEIEDQIKVKYHLEKINKIDQIDNTLIQLVLTNLRSVTNRMLFDSESYTTVSLTDKAINIIGYLSILKKQKIKSADFIKEIGNVFMMIDGWCNRSTKNSLEEPAKMYLYRIYADLTRKEDWKNVDGYNVAIDDLKDTVRSLENFRYIDPDINEHN</sequence>
<dbReference type="EMBL" id="MCNS01000001">
    <property type="protein sequence ID" value="OCX50136.1"/>
    <property type="molecule type" value="Genomic_DNA"/>
</dbReference>
<keyword evidence="1" id="KW-0812">Transmembrane</keyword>
<proteinExistence type="predicted"/>
<comment type="caution">
    <text evidence="2">The sequence shown here is derived from an EMBL/GenBank/DDBJ whole genome shotgun (WGS) entry which is preliminary data.</text>
</comment>
<dbReference type="Proteomes" id="UP000095141">
    <property type="component" value="Unassembled WGS sequence"/>
</dbReference>
<name>A0A1C2GF84_LIMRT</name>
<protein>
    <recommendedName>
        <fullName evidence="4">DUF4760 domain-containing protein</fullName>
    </recommendedName>
</protein>
<evidence type="ECO:0000313" key="2">
    <source>
        <dbReference type="EMBL" id="OCX50136.1"/>
    </source>
</evidence>
<keyword evidence="1" id="KW-1133">Transmembrane helix</keyword>